<dbReference type="EMBL" id="JAUNZN010000046">
    <property type="protein sequence ID" value="KAK4806079.1"/>
    <property type="molecule type" value="Genomic_DNA"/>
</dbReference>
<keyword evidence="3" id="KW-1185">Reference proteome</keyword>
<feature type="region of interest" description="Disordered" evidence="1">
    <location>
        <begin position="418"/>
        <end position="465"/>
    </location>
</feature>
<reference evidence="2 3" key="1">
    <citation type="journal article" date="2023" name="J. Hered.">
        <title>Chromosome-level genome of the wood stork (Mycteria americana) provides insight into avian chromosome evolution.</title>
        <authorList>
            <person name="Flamio R. Jr."/>
            <person name="Ramstad K.M."/>
        </authorList>
    </citation>
    <scope>NUCLEOTIDE SEQUENCE [LARGE SCALE GENOMIC DNA]</scope>
    <source>
        <strain evidence="2">JAX WOST 10</strain>
    </source>
</reference>
<feature type="compositionally biased region" description="Basic and acidic residues" evidence="1">
    <location>
        <begin position="249"/>
        <end position="271"/>
    </location>
</feature>
<evidence type="ECO:0000256" key="1">
    <source>
        <dbReference type="SAM" id="MobiDB-lite"/>
    </source>
</evidence>
<accession>A0AAN7MHU6</accession>
<gene>
    <name evidence="2" type="ORF">QYF61_010288</name>
</gene>
<comment type="caution">
    <text evidence="2">The sequence shown here is derived from an EMBL/GenBank/DDBJ whole genome shotgun (WGS) entry which is preliminary data.</text>
</comment>
<evidence type="ECO:0000313" key="2">
    <source>
        <dbReference type="EMBL" id="KAK4806079.1"/>
    </source>
</evidence>
<protein>
    <submittedName>
        <fullName evidence="2">Uncharacterized protein</fullName>
    </submittedName>
</protein>
<organism evidence="2 3">
    <name type="scientific">Mycteria americana</name>
    <name type="common">Wood stork</name>
    <dbReference type="NCBI Taxonomy" id="33587"/>
    <lineage>
        <taxon>Eukaryota</taxon>
        <taxon>Metazoa</taxon>
        <taxon>Chordata</taxon>
        <taxon>Craniata</taxon>
        <taxon>Vertebrata</taxon>
        <taxon>Euteleostomi</taxon>
        <taxon>Archelosauria</taxon>
        <taxon>Archosauria</taxon>
        <taxon>Dinosauria</taxon>
        <taxon>Saurischia</taxon>
        <taxon>Theropoda</taxon>
        <taxon>Coelurosauria</taxon>
        <taxon>Aves</taxon>
        <taxon>Neognathae</taxon>
        <taxon>Neoaves</taxon>
        <taxon>Aequornithes</taxon>
        <taxon>Ciconiiformes</taxon>
        <taxon>Ciconiidae</taxon>
        <taxon>Mycteria</taxon>
    </lineage>
</organism>
<proteinExistence type="predicted"/>
<dbReference type="Proteomes" id="UP001333110">
    <property type="component" value="Unassembled WGS sequence"/>
</dbReference>
<evidence type="ECO:0000313" key="3">
    <source>
        <dbReference type="Proteomes" id="UP001333110"/>
    </source>
</evidence>
<feature type="region of interest" description="Disordered" evidence="1">
    <location>
        <begin position="247"/>
        <end position="271"/>
    </location>
</feature>
<dbReference type="AlphaFoldDB" id="A0AAN7MHU6"/>
<name>A0AAN7MHU6_MYCAM</name>
<sequence length="726" mass="76403">MRGFTAGGTTEYRTAITRSRDGEEMEGGFRGFTAGGTTEYRTATTRSRDGEEMEGGFRQATMAVLINRETTISIEKPTAPGSCCHVDTSSAAQEGPVVQGFADGQAAIVCHYCEERILCCDQEKEEKDLSSTSCIGDGLGVPQRVGHGFGDSGGDGAQVKNREVEEEEVHGGVEAVVAGYGSDDEAVAQEGSQVDAQEEPEVQELQLPCVCKCQEEELGDGADVGHLLPLGMRGFTVGGTTAYGIDTTTSRDGEEMEGGFRGDPQHSPEDLHIGQHNVNKASKIKKNAKHKQPNFPDVGTSEKPTAPGSCNHFETSSAAQEGPVEQRFADGQITIGICHGFGDSGGDGAQVEEGEVEEEEVHGAVEAVVAGYGGDDEAVAQEGSQVDAQEEPEVQELQLPRVCKCQEEELGGGAAVGHLFTLSKGPGQGGKGSDKEPENKSSSTREGWGNQEKCPSACAKGSRARTDRQALGRVSSAAEEATPALEALTLRAEALLGVSVIRPKLKEPSPFLTTTTSTAGNWKHFYTRLPAVAHSTQGHRDPARKDSPGHPCLHTRLHTPAVVPGRRQRSCPVPLTVQQGSPAPEDVLILCTRETRSCSWAELSLCSAARLPGAPSMPGAQPSSAAEDQPKAALSLPPLGSLHVSLGLQGLTSPEGQQGLSWGAPAGKWEMERGSAAAIPVWLGLLLTLPSMATAGSPHGPRAPQPPRSAEQHCQLRAPWGVCVRD</sequence>